<keyword evidence="8" id="KW-0460">Magnesium</keyword>
<accession>A0ABX0XG34</accession>
<evidence type="ECO:0000256" key="2">
    <source>
        <dbReference type="ARBA" id="ARBA00022649"/>
    </source>
</evidence>
<reference evidence="11 12" key="1">
    <citation type="submission" date="2020-03" db="EMBL/GenBank/DDBJ databases">
        <title>Genomic Encyclopedia of Type Strains, Phase IV (KMG-IV): sequencing the most valuable type-strain genomes for metagenomic binning, comparative biology and taxonomic classification.</title>
        <authorList>
            <person name="Goeker M."/>
        </authorList>
    </citation>
    <scope>NUCLEOTIDE SEQUENCE [LARGE SCALE GENOMIC DNA]</scope>
    <source>
        <strain evidence="11 12">DSM 105096</strain>
    </source>
</reference>
<dbReference type="InterPro" id="IPR052038">
    <property type="entry name" value="Type-VII_TA_antitoxin"/>
</dbReference>
<dbReference type="SUPFAM" id="SSF81301">
    <property type="entry name" value="Nucleotidyltransferase"/>
    <property type="match status" value="1"/>
</dbReference>
<dbReference type="Gene3D" id="1.10.260.40">
    <property type="entry name" value="lambda repressor-like DNA-binding domains"/>
    <property type="match status" value="1"/>
</dbReference>
<dbReference type="Proteomes" id="UP000770785">
    <property type="component" value="Unassembled WGS sequence"/>
</dbReference>
<evidence type="ECO:0000256" key="6">
    <source>
        <dbReference type="ARBA" id="ARBA00022741"/>
    </source>
</evidence>
<keyword evidence="6" id="KW-0547">Nucleotide-binding</keyword>
<keyword evidence="4" id="KW-0548">Nucleotidyltransferase</keyword>
<dbReference type="InterPro" id="IPR002934">
    <property type="entry name" value="Polymerase_NTP_transf_dom"/>
</dbReference>
<dbReference type="PANTHER" id="PTHR33571">
    <property type="entry name" value="SSL8005 PROTEIN"/>
    <property type="match status" value="1"/>
</dbReference>
<keyword evidence="2" id="KW-1277">Toxin-antitoxin system</keyword>
<feature type="domain" description="HTH cro/C1-type" evidence="10">
    <location>
        <begin position="15"/>
        <end position="69"/>
    </location>
</feature>
<dbReference type="SMART" id="SM00530">
    <property type="entry name" value="HTH_XRE"/>
    <property type="match status" value="1"/>
</dbReference>
<dbReference type="EMBL" id="JAATJH010000009">
    <property type="protein sequence ID" value="NJC28182.1"/>
    <property type="molecule type" value="Genomic_DNA"/>
</dbReference>
<dbReference type="PANTHER" id="PTHR33571:SF14">
    <property type="entry name" value="PROTEIN ADENYLYLTRANSFERASE MJ0435-RELATED"/>
    <property type="match status" value="1"/>
</dbReference>
<evidence type="ECO:0000256" key="7">
    <source>
        <dbReference type="ARBA" id="ARBA00022840"/>
    </source>
</evidence>
<evidence type="ECO:0000259" key="10">
    <source>
        <dbReference type="PROSITE" id="PS50943"/>
    </source>
</evidence>
<keyword evidence="3" id="KW-0808">Transferase</keyword>
<evidence type="ECO:0000256" key="5">
    <source>
        <dbReference type="ARBA" id="ARBA00022723"/>
    </source>
</evidence>
<keyword evidence="5" id="KW-0479">Metal-binding</keyword>
<dbReference type="CDD" id="cd00093">
    <property type="entry name" value="HTH_XRE"/>
    <property type="match status" value="1"/>
</dbReference>
<keyword evidence="12" id="KW-1185">Reference proteome</keyword>
<evidence type="ECO:0000313" key="12">
    <source>
        <dbReference type="Proteomes" id="UP000770785"/>
    </source>
</evidence>
<dbReference type="InterPro" id="IPR010982">
    <property type="entry name" value="Lambda_DNA-bd_dom_sf"/>
</dbReference>
<dbReference type="InterPro" id="IPR043519">
    <property type="entry name" value="NT_sf"/>
</dbReference>
<dbReference type="Gene3D" id="3.30.460.10">
    <property type="entry name" value="Beta Polymerase, domain 2"/>
    <property type="match status" value="1"/>
</dbReference>
<evidence type="ECO:0000256" key="3">
    <source>
        <dbReference type="ARBA" id="ARBA00022679"/>
    </source>
</evidence>
<comment type="caution">
    <text evidence="11">The sequence shown here is derived from an EMBL/GenBank/DDBJ whole genome shotgun (WGS) entry which is preliminary data.</text>
</comment>
<evidence type="ECO:0000256" key="9">
    <source>
        <dbReference type="ARBA" id="ARBA00038276"/>
    </source>
</evidence>
<keyword evidence="7" id="KW-0067">ATP-binding</keyword>
<sequence>MQTTLDHPRIAGKVLRKLRKDAALSQLTLGERYGRSGQFISRVERGQRPLNASELNSFLQSLGVPLKTFSALYDPLCLLQSLTDHSVENDKNQLNLKRVSSKNKRREPRNAILKQLRQYFTTQPVTEAFLFGSVARSEHTSESDIDIYLTFNQIAKVSLFDLSRMKLELEDLTGREVDLVVKGSEHGFLKQSLEADKISVYG</sequence>
<protein>
    <submittedName>
        <fullName evidence="11">Nucleotidyltransferase/transcriptional regulator with XRE-family HTH domain</fullName>
    </submittedName>
</protein>
<evidence type="ECO:0000313" key="11">
    <source>
        <dbReference type="EMBL" id="NJC28182.1"/>
    </source>
</evidence>
<dbReference type="Pfam" id="PF13560">
    <property type="entry name" value="HTH_31"/>
    <property type="match status" value="1"/>
</dbReference>
<comment type="cofactor">
    <cofactor evidence="1">
        <name>Mg(2+)</name>
        <dbReference type="ChEBI" id="CHEBI:18420"/>
    </cofactor>
</comment>
<dbReference type="InterPro" id="IPR001387">
    <property type="entry name" value="Cro/C1-type_HTH"/>
</dbReference>
<dbReference type="CDD" id="cd05403">
    <property type="entry name" value="NT_KNTase_like"/>
    <property type="match status" value="1"/>
</dbReference>
<comment type="similarity">
    <text evidence="9">Belongs to the MntA antitoxin family.</text>
</comment>
<evidence type="ECO:0000256" key="8">
    <source>
        <dbReference type="ARBA" id="ARBA00022842"/>
    </source>
</evidence>
<organism evidence="11 12">
    <name type="scientific">Neolewinella antarctica</name>
    <dbReference type="NCBI Taxonomy" id="442734"/>
    <lineage>
        <taxon>Bacteria</taxon>
        <taxon>Pseudomonadati</taxon>
        <taxon>Bacteroidota</taxon>
        <taxon>Saprospiria</taxon>
        <taxon>Saprospirales</taxon>
        <taxon>Lewinellaceae</taxon>
        <taxon>Neolewinella</taxon>
    </lineage>
</organism>
<dbReference type="RefSeq" id="WP_168039948.1">
    <property type="nucleotide sequence ID" value="NZ_JAATJH010000009.1"/>
</dbReference>
<dbReference type="PROSITE" id="PS50943">
    <property type="entry name" value="HTH_CROC1"/>
    <property type="match status" value="1"/>
</dbReference>
<proteinExistence type="inferred from homology"/>
<dbReference type="SUPFAM" id="SSF47413">
    <property type="entry name" value="lambda repressor-like DNA-binding domains"/>
    <property type="match status" value="1"/>
</dbReference>
<evidence type="ECO:0000256" key="1">
    <source>
        <dbReference type="ARBA" id="ARBA00001946"/>
    </source>
</evidence>
<dbReference type="Pfam" id="PF01909">
    <property type="entry name" value="NTP_transf_2"/>
    <property type="match status" value="1"/>
</dbReference>
<gene>
    <name evidence="11" type="ORF">GGR27_003703</name>
</gene>
<evidence type="ECO:0000256" key="4">
    <source>
        <dbReference type="ARBA" id="ARBA00022695"/>
    </source>
</evidence>
<name>A0ABX0XG34_9BACT</name>